<proteinExistence type="inferred from homology"/>
<comment type="caution">
    <text evidence="8">The sequence shown here is derived from an EMBL/GenBank/DDBJ whole genome shotgun (WGS) entry which is preliminary data.</text>
</comment>
<evidence type="ECO:0000313" key="9">
    <source>
        <dbReference type="Proteomes" id="UP001215280"/>
    </source>
</evidence>
<dbReference type="Proteomes" id="UP001215280">
    <property type="component" value="Unassembled WGS sequence"/>
</dbReference>
<evidence type="ECO:0000256" key="3">
    <source>
        <dbReference type="ARBA" id="ARBA00012744"/>
    </source>
</evidence>
<dbReference type="GO" id="GO:0009251">
    <property type="term" value="P:glucan catabolic process"/>
    <property type="evidence" value="ECO:0007669"/>
    <property type="project" value="TreeGrafter"/>
</dbReference>
<evidence type="ECO:0000256" key="7">
    <source>
        <dbReference type="SAM" id="MobiDB-lite"/>
    </source>
</evidence>
<name>A0AAD7NVC5_9AGAR</name>
<evidence type="ECO:0000256" key="1">
    <source>
        <dbReference type="ARBA" id="ARBA00000448"/>
    </source>
</evidence>
<dbReference type="PANTHER" id="PTHR30620:SF16">
    <property type="entry name" value="LYSOSOMAL BETA GLUCOSIDASE"/>
    <property type="match status" value="1"/>
</dbReference>
<gene>
    <name evidence="8" type="ORF">DFH07DRAFT_980804</name>
</gene>
<dbReference type="EC" id="3.2.1.21" evidence="3"/>
<dbReference type="InterPro" id="IPR017853">
    <property type="entry name" value="GH"/>
</dbReference>
<evidence type="ECO:0000256" key="4">
    <source>
        <dbReference type="ARBA" id="ARBA00022729"/>
    </source>
</evidence>
<dbReference type="SUPFAM" id="SSF51445">
    <property type="entry name" value="(Trans)glycosidases"/>
    <property type="match status" value="1"/>
</dbReference>
<dbReference type="AlphaFoldDB" id="A0AAD7NVC5"/>
<dbReference type="InterPro" id="IPR036962">
    <property type="entry name" value="Glyco_hydro_3_N_sf"/>
</dbReference>
<evidence type="ECO:0000313" key="8">
    <source>
        <dbReference type="EMBL" id="KAJ7776585.1"/>
    </source>
</evidence>
<dbReference type="InterPro" id="IPR051915">
    <property type="entry name" value="Cellulose_Degrad_GH3"/>
</dbReference>
<dbReference type="GO" id="GO:0008422">
    <property type="term" value="F:beta-glucosidase activity"/>
    <property type="evidence" value="ECO:0007669"/>
    <property type="project" value="UniProtKB-EC"/>
</dbReference>
<comment type="catalytic activity">
    <reaction evidence="1">
        <text>Hydrolysis of terminal, non-reducing beta-D-glucosyl residues with release of beta-D-glucose.</text>
        <dbReference type="EC" id="3.2.1.21"/>
    </reaction>
</comment>
<dbReference type="PANTHER" id="PTHR30620">
    <property type="entry name" value="PERIPLASMIC BETA-GLUCOSIDASE-RELATED"/>
    <property type="match status" value="1"/>
</dbReference>
<feature type="compositionally biased region" description="Polar residues" evidence="7">
    <location>
        <begin position="29"/>
        <end position="38"/>
    </location>
</feature>
<keyword evidence="5 8" id="KW-0378">Hydrolase</keyword>
<dbReference type="EMBL" id="JARJLG010000012">
    <property type="protein sequence ID" value="KAJ7776585.1"/>
    <property type="molecule type" value="Genomic_DNA"/>
</dbReference>
<protein>
    <recommendedName>
        <fullName evidence="3">beta-glucosidase</fullName>
        <ecNumber evidence="3">3.2.1.21</ecNumber>
    </recommendedName>
</protein>
<dbReference type="Gene3D" id="3.20.20.300">
    <property type="entry name" value="Glycoside hydrolase, family 3, N-terminal domain"/>
    <property type="match status" value="2"/>
</dbReference>
<keyword evidence="4" id="KW-0732">Signal</keyword>
<comment type="similarity">
    <text evidence="2">Belongs to the glycosyl hydrolase 3 family.</text>
</comment>
<evidence type="ECO:0000256" key="6">
    <source>
        <dbReference type="ARBA" id="ARBA00023295"/>
    </source>
</evidence>
<accession>A0AAD7NVC5</accession>
<keyword evidence="6" id="KW-0326">Glycosidase</keyword>
<evidence type="ECO:0000256" key="5">
    <source>
        <dbReference type="ARBA" id="ARBA00022801"/>
    </source>
</evidence>
<sequence length="495" mass="54384">MSTLTRTLSFTGNQGTLQKTTTHLNLDSANTTSTSTVMTGPPDPNTPASGIVKFTIYSGSRSVDVDSRKLTSSGTKSFSSAEYRKVAPQDPLHADGRVPAWHRLLQAEHVPAVNRDRPLLRQGPRVRRGARNWIRGTKHACFVLVLDLDEEPRWGRVQEAWREDFVLTSHMGVAYVSGLSKNARGRTRTRLCLWSSTLLPTSHDGDGRSFKVVIDLDAMMVYHVLDEVSAVVSAVLYDALADWGYDEFIVADDNGIDVIPPYPQLRRQSEHGYDPAVVQHQYYDFTLDIFLNLVANGTIPKATLKAAARRILSTKYDLGLFDDPYIPDSVGVNANTTAHLFIEGKLAADSPLTLADHQEHRAALIRRTNETRPPPAAIAFTFAKGATHAIRVDVEVRECELAQCADRVALKLGGHGESHLVLCSRVKRISRRPPTSSAVDAKWNGDAESADHATFNLSANQTVLADPMFALGKPVVIVLQGGRPSMTTTVRLSPY</sequence>
<keyword evidence="9" id="KW-1185">Reference proteome</keyword>
<organism evidence="8 9">
    <name type="scientific">Mycena maculata</name>
    <dbReference type="NCBI Taxonomy" id="230809"/>
    <lineage>
        <taxon>Eukaryota</taxon>
        <taxon>Fungi</taxon>
        <taxon>Dikarya</taxon>
        <taxon>Basidiomycota</taxon>
        <taxon>Agaricomycotina</taxon>
        <taxon>Agaricomycetes</taxon>
        <taxon>Agaricomycetidae</taxon>
        <taxon>Agaricales</taxon>
        <taxon>Marasmiineae</taxon>
        <taxon>Mycenaceae</taxon>
        <taxon>Mycena</taxon>
    </lineage>
</organism>
<evidence type="ECO:0000256" key="2">
    <source>
        <dbReference type="ARBA" id="ARBA00005336"/>
    </source>
</evidence>
<feature type="region of interest" description="Disordered" evidence="7">
    <location>
        <begin position="29"/>
        <end position="49"/>
    </location>
</feature>
<reference evidence="8" key="1">
    <citation type="submission" date="2023-03" db="EMBL/GenBank/DDBJ databases">
        <title>Massive genome expansion in bonnet fungi (Mycena s.s.) driven by repeated elements and novel gene families across ecological guilds.</title>
        <authorList>
            <consortium name="Lawrence Berkeley National Laboratory"/>
            <person name="Harder C.B."/>
            <person name="Miyauchi S."/>
            <person name="Viragh M."/>
            <person name="Kuo A."/>
            <person name="Thoen E."/>
            <person name="Andreopoulos B."/>
            <person name="Lu D."/>
            <person name="Skrede I."/>
            <person name="Drula E."/>
            <person name="Henrissat B."/>
            <person name="Morin E."/>
            <person name="Kohler A."/>
            <person name="Barry K."/>
            <person name="LaButti K."/>
            <person name="Morin E."/>
            <person name="Salamov A."/>
            <person name="Lipzen A."/>
            <person name="Mereny Z."/>
            <person name="Hegedus B."/>
            <person name="Baldrian P."/>
            <person name="Stursova M."/>
            <person name="Weitz H."/>
            <person name="Taylor A."/>
            <person name="Grigoriev I.V."/>
            <person name="Nagy L.G."/>
            <person name="Martin F."/>
            <person name="Kauserud H."/>
        </authorList>
    </citation>
    <scope>NUCLEOTIDE SEQUENCE</scope>
    <source>
        <strain evidence="8">CBHHK188m</strain>
    </source>
</reference>